<comment type="caution">
    <text evidence="1">The sequence shown here is derived from an EMBL/GenBank/DDBJ whole genome shotgun (WGS) entry which is preliminary data.</text>
</comment>
<sequence>MFAAQGGLAAEIGHIKGAFTGREPSGRNLMQTYTSDVLFGTNQILLQWRLRRLKINRAKSFTDLGTLWTPISYDAQQPTAIFVLAAFSTAGELCLRPLGLQLTLAVNEHDIQGLHDDGVKPAPPLALPIIEKLNIESLIAVASYGVQEIHGTHYTVDTQCIGRGKVELINRRLERCCIGFDLSTLFLSGSMTRCASNSSFLLCRSSQSTTPSRAQASQS</sequence>
<gene>
    <name evidence="1" type="ORF">FN846DRAFT_887095</name>
</gene>
<accession>A0A5J5F7X4</accession>
<keyword evidence="2" id="KW-1185">Reference proteome</keyword>
<evidence type="ECO:0000313" key="1">
    <source>
        <dbReference type="EMBL" id="KAA8912618.1"/>
    </source>
</evidence>
<dbReference type="InParanoid" id="A0A5J5F7X4"/>
<dbReference type="Proteomes" id="UP000326924">
    <property type="component" value="Unassembled WGS sequence"/>
</dbReference>
<reference evidence="1 2" key="1">
    <citation type="submission" date="2019-09" db="EMBL/GenBank/DDBJ databases">
        <title>Draft genome of the ectomycorrhizal ascomycete Sphaerosporella brunnea.</title>
        <authorList>
            <consortium name="DOE Joint Genome Institute"/>
            <person name="Benucci G.M."/>
            <person name="Marozzi G."/>
            <person name="Antonielli L."/>
            <person name="Sanchez S."/>
            <person name="Marco P."/>
            <person name="Wang X."/>
            <person name="Falini L.B."/>
            <person name="Barry K."/>
            <person name="Haridas S."/>
            <person name="Lipzen A."/>
            <person name="Labutti K."/>
            <person name="Grigoriev I.V."/>
            <person name="Murat C."/>
            <person name="Martin F."/>
            <person name="Albertini E."/>
            <person name="Donnini D."/>
            <person name="Bonito G."/>
        </authorList>
    </citation>
    <scope>NUCLEOTIDE SEQUENCE [LARGE SCALE GENOMIC DNA]</scope>
    <source>
        <strain evidence="1 2">Sb_GMNB300</strain>
    </source>
</reference>
<organism evidence="1 2">
    <name type="scientific">Sphaerosporella brunnea</name>
    <dbReference type="NCBI Taxonomy" id="1250544"/>
    <lineage>
        <taxon>Eukaryota</taxon>
        <taxon>Fungi</taxon>
        <taxon>Dikarya</taxon>
        <taxon>Ascomycota</taxon>
        <taxon>Pezizomycotina</taxon>
        <taxon>Pezizomycetes</taxon>
        <taxon>Pezizales</taxon>
        <taxon>Pyronemataceae</taxon>
        <taxon>Sphaerosporella</taxon>
    </lineage>
</organism>
<evidence type="ECO:0000313" key="2">
    <source>
        <dbReference type="Proteomes" id="UP000326924"/>
    </source>
</evidence>
<protein>
    <submittedName>
        <fullName evidence="1">Uncharacterized protein</fullName>
    </submittedName>
</protein>
<dbReference type="EMBL" id="VXIS01000021">
    <property type="protein sequence ID" value="KAA8912618.1"/>
    <property type="molecule type" value="Genomic_DNA"/>
</dbReference>
<dbReference type="AlphaFoldDB" id="A0A5J5F7X4"/>
<name>A0A5J5F7X4_9PEZI</name>
<proteinExistence type="predicted"/>